<protein>
    <submittedName>
        <fullName evidence="3">Uncharacterized protein</fullName>
    </submittedName>
</protein>
<dbReference type="AlphaFoldDB" id="A0A7S2E2I1"/>
<feature type="transmembrane region" description="Helical" evidence="2">
    <location>
        <begin position="162"/>
        <end position="180"/>
    </location>
</feature>
<evidence type="ECO:0000256" key="2">
    <source>
        <dbReference type="SAM" id="Phobius"/>
    </source>
</evidence>
<dbReference type="EMBL" id="HBGV01002113">
    <property type="protein sequence ID" value="CAD9471062.1"/>
    <property type="molecule type" value="Transcribed_RNA"/>
</dbReference>
<feature type="transmembrane region" description="Helical" evidence="2">
    <location>
        <begin position="139"/>
        <end position="156"/>
    </location>
</feature>
<evidence type="ECO:0000256" key="1">
    <source>
        <dbReference type="SAM" id="MobiDB-lite"/>
    </source>
</evidence>
<sequence>MLEAPLLDEKSNATTSNDDTSGGPWWLTGDEPPEQTARRTKQWGDDDYNINNIPPSRAEFQEGEEEEIPNSVLYTMRLMNMGVAVALMICMLYTSALSISFTVLSSYLTIAGILICCIELDLSFLRATLSLNFGFTHSPILRFFFYMLLSIIPWSYKNLVGRVVSLSILVVGVANVYMLCRYPGYRRERERIAKEEEERMEETLKREIRGRMVRRIAEDGGQVFL</sequence>
<reference evidence="3" key="1">
    <citation type="submission" date="2021-01" db="EMBL/GenBank/DDBJ databases">
        <authorList>
            <person name="Corre E."/>
            <person name="Pelletier E."/>
            <person name="Niang G."/>
            <person name="Scheremetjew M."/>
            <person name="Finn R."/>
            <person name="Kale V."/>
            <person name="Holt S."/>
            <person name="Cochrane G."/>
            <person name="Meng A."/>
            <person name="Brown T."/>
            <person name="Cohen L."/>
        </authorList>
    </citation>
    <scope>NUCLEOTIDE SEQUENCE</scope>
    <source>
        <strain evidence="3">CCMP826</strain>
    </source>
</reference>
<evidence type="ECO:0000313" key="3">
    <source>
        <dbReference type="EMBL" id="CAD9471062.1"/>
    </source>
</evidence>
<dbReference type="PANTHER" id="PTHR38894">
    <property type="entry name" value="TRANSMEMBRANE PROTEIN"/>
    <property type="match status" value="1"/>
</dbReference>
<keyword evidence="2" id="KW-0812">Transmembrane</keyword>
<proteinExistence type="predicted"/>
<gene>
    <name evidence="3" type="ORF">HTAM1171_LOCUS1293</name>
</gene>
<feature type="transmembrane region" description="Helical" evidence="2">
    <location>
        <begin position="107"/>
        <end position="127"/>
    </location>
</feature>
<dbReference type="PANTHER" id="PTHR38894:SF1">
    <property type="entry name" value="TRANSMEMBRANE PROTEIN"/>
    <property type="match status" value="1"/>
</dbReference>
<keyword evidence="2" id="KW-1133">Transmembrane helix</keyword>
<name>A0A7S2E2I1_9STRA</name>
<feature type="region of interest" description="Disordered" evidence="1">
    <location>
        <begin position="1"/>
        <end position="45"/>
    </location>
</feature>
<keyword evidence="2" id="KW-0472">Membrane</keyword>
<accession>A0A7S2E2I1</accession>
<organism evidence="3">
    <name type="scientific">Helicotheca tamesis</name>
    <dbReference type="NCBI Taxonomy" id="374047"/>
    <lineage>
        <taxon>Eukaryota</taxon>
        <taxon>Sar</taxon>
        <taxon>Stramenopiles</taxon>
        <taxon>Ochrophyta</taxon>
        <taxon>Bacillariophyta</taxon>
        <taxon>Mediophyceae</taxon>
        <taxon>Lithodesmiophycidae</taxon>
        <taxon>Lithodesmiales</taxon>
        <taxon>Lithodesmiaceae</taxon>
        <taxon>Helicotheca</taxon>
    </lineage>
</organism>